<keyword evidence="5" id="KW-0732">Signal</keyword>
<dbReference type="Gene3D" id="3.40.720.10">
    <property type="entry name" value="Alkaline Phosphatase, subunit A"/>
    <property type="match status" value="2"/>
</dbReference>
<comment type="similarity">
    <text evidence="1">Belongs to the sulfatase family.</text>
</comment>
<dbReference type="InterPro" id="IPR019546">
    <property type="entry name" value="TAT_signal_bac_arc"/>
</dbReference>
<name>A0A6C2UK20_9BACT</name>
<evidence type="ECO:0000256" key="3">
    <source>
        <dbReference type="ARBA" id="ARBA00022801"/>
    </source>
</evidence>
<dbReference type="PROSITE" id="PS00149">
    <property type="entry name" value="SULFATASE_2"/>
    <property type="match status" value="1"/>
</dbReference>
<dbReference type="Gene3D" id="3.30.1120.10">
    <property type="match status" value="1"/>
</dbReference>
<dbReference type="Pfam" id="PF00884">
    <property type="entry name" value="Sulfatase"/>
    <property type="match status" value="1"/>
</dbReference>
<dbReference type="InterPro" id="IPR000917">
    <property type="entry name" value="Sulfatase_N"/>
</dbReference>
<accession>A0A6C2UK20</accession>
<feature type="chain" id="PRO_5028958550" evidence="5">
    <location>
        <begin position="20"/>
        <end position="514"/>
    </location>
</feature>
<dbReference type="Proteomes" id="UP000346198">
    <property type="component" value="Unassembled WGS sequence"/>
</dbReference>
<dbReference type="PROSITE" id="PS00523">
    <property type="entry name" value="SULFATASE_1"/>
    <property type="match status" value="1"/>
</dbReference>
<dbReference type="EMBL" id="CAAHFH010000001">
    <property type="protein sequence ID" value="VGO19761.1"/>
    <property type="molecule type" value="Genomic_DNA"/>
</dbReference>
<evidence type="ECO:0000259" key="6">
    <source>
        <dbReference type="Pfam" id="PF00884"/>
    </source>
</evidence>
<dbReference type="AlphaFoldDB" id="A0A6C2UK20"/>
<dbReference type="CDD" id="cd16143">
    <property type="entry name" value="ARS_like"/>
    <property type="match status" value="1"/>
</dbReference>
<dbReference type="SUPFAM" id="SSF53649">
    <property type="entry name" value="Alkaline phosphatase-like"/>
    <property type="match status" value="1"/>
</dbReference>
<organism evidence="7 8">
    <name type="scientific">Pontiella sulfatireligans</name>
    <dbReference type="NCBI Taxonomy" id="2750658"/>
    <lineage>
        <taxon>Bacteria</taxon>
        <taxon>Pseudomonadati</taxon>
        <taxon>Kiritimatiellota</taxon>
        <taxon>Kiritimatiellia</taxon>
        <taxon>Kiritimatiellales</taxon>
        <taxon>Pontiellaceae</taxon>
        <taxon>Pontiella</taxon>
    </lineage>
</organism>
<evidence type="ECO:0000256" key="1">
    <source>
        <dbReference type="ARBA" id="ARBA00008779"/>
    </source>
</evidence>
<proteinExistence type="inferred from homology"/>
<dbReference type="GO" id="GO:0004065">
    <property type="term" value="F:arylsulfatase activity"/>
    <property type="evidence" value="ECO:0007669"/>
    <property type="project" value="TreeGrafter"/>
</dbReference>
<evidence type="ECO:0000256" key="5">
    <source>
        <dbReference type="SAM" id="SignalP"/>
    </source>
</evidence>
<dbReference type="RefSeq" id="WP_136061184.1">
    <property type="nucleotide sequence ID" value="NZ_CAAHFH010000001.1"/>
</dbReference>
<dbReference type="InterPro" id="IPR024607">
    <property type="entry name" value="Sulfatase_CS"/>
</dbReference>
<sequence>MKRRNFMQLCAAATGSAFAGASKRPSQPNVVFIYGDDVGFGDVGAYGSKMIPTPNIDRLAKGGLLFTDGHCAAATCTPSRFSLLTGIHGFRHNARVLPPNAPLIIPTDKLTLPKLFNQAGYHTGVVGKWHLGIGDGETPVDWNADVKPGPLEVGFKYSFLLPSTNDRVPCVYVENHRVVNLDPADPLYVGNKLKEVQKPDSTQYPSGKTNREAMTFYQSTHDHDNSIINGIGRIGYMSGGKAALWKEETIADEFVMQAKKYIAMHKDEPFMLYFASQDIHVPRAPHPRFKGKTELGYRGDAMVAFDWATGEIMNALEEHGLAENTIVIFSSDNGPVYDDGYDDGTTVFCSSEESDRGHDASGQWRGGKYQIFEGGTRVPFIVRWPARIKPGTSDAMVNQIDLLSSFAELLNIELPEGEAGDSRSTLATFLGKDQKGQEFMIEESFGLALRFNEWKYTQPVQPKWPNGRPPIERALYNLDNDPGETKNIIAEHPEIAAQMEMKLAEMKASGGVRK</sequence>
<dbReference type="NCBIfam" id="TIGR01409">
    <property type="entry name" value="TAT_signal_seq"/>
    <property type="match status" value="1"/>
</dbReference>
<keyword evidence="4" id="KW-0106">Calcium</keyword>
<dbReference type="GO" id="GO:0046872">
    <property type="term" value="F:metal ion binding"/>
    <property type="evidence" value="ECO:0007669"/>
    <property type="project" value="UniProtKB-KW"/>
</dbReference>
<protein>
    <submittedName>
        <fullName evidence="7">Arylsulfatase</fullName>
    </submittedName>
</protein>
<reference evidence="7 8" key="1">
    <citation type="submission" date="2019-04" db="EMBL/GenBank/DDBJ databases">
        <authorList>
            <person name="Van Vliet M D."/>
        </authorList>
    </citation>
    <scope>NUCLEOTIDE SEQUENCE [LARGE SCALE GENOMIC DNA]</scope>
    <source>
        <strain evidence="7 8">F21</strain>
    </source>
</reference>
<dbReference type="InterPro" id="IPR050738">
    <property type="entry name" value="Sulfatase"/>
</dbReference>
<evidence type="ECO:0000313" key="8">
    <source>
        <dbReference type="Proteomes" id="UP000346198"/>
    </source>
</evidence>
<keyword evidence="8" id="KW-1185">Reference proteome</keyword>
<dbReference type="InterPro" id="IPR017850">
    <property type="entry name" value="Alkaline_phosphatase_core_sf"/>
</dbReference>
<dbReference type="PANTHER" id="PTHR42693">
    <property type="entry name" value="ARYLSULFATASE FAMILY MEMBER"/>
    <property type="match status" value="1"/>
</dbReference>
<gene>
    <name evidence="7" type="primary">atsA_176</name>
    <name evidence="7" type="ORF">SCARR_01820</name>
</gene>
<feature type="signal peptide" evidence="5">
    <location>
        <begin position="1"/>
        <end position="19"/>
    </location>
</feature>
<dbReference type="PANTHER" id="PTHR42693:SF53">
    <property type="entry name" value="ENDO-4-O-SULFATASE"/>
    <property type="match status" value="1"/>
</dbReference>
<keyword evidence="3" id="KW-0378">Hydrolase</keyword>
<keyword evidence="2" id="KW-0479">Metal-binding</keyword>
<evidence type="ECO:0000256" key="2">
    <source>
        <dbReference type="ARBA" id="ARBA00022723"/>
    </source>
</evidence>
<evidence type="ECO:0000313" key="7">
    <source>
        <dbReference type="EMBL" id="VGO19761.1"/>
    </source>
</evidence>
<evidence type="ECO:0000256" key="4">
    <source>
        <dbReference type="ARBA" id="ARBA00022837"/>
    </source>
</evidence>
<feature type="domain" description="Sulfatase N-terminal" evidence="6">
    <location>
        <begin position="28"/>
        <end position="412"/>
    </location>
</feature>